<evidence type="ECO:0000313" key="3">
    <source>
        <dbReference type="Proteomes" id="UP000053766"/>
    </source>
</evidence>
<reference evidence="3" key="2">
    <citation type="journal article" date="2016" name="Sci. Rep.">
        <title>Dictyocaulus viviparus genome, variome and transcriptome elucidate lungworm biology and support future intervention.</title>
        <authorList>
            <person name="McNulty S.N."/>
            <person name="Strube C."/>
            <person name="Rosa B.A."/>
            <person name="Martin J.C."/>
            <person name="Tyagi R."/>
            <person name="Choi Y.J."/>
            <person name="Wang Q."/>
            <person name="Hallsworth Pepin K."/>
            <person name="Zhang X."/>
            <person name="Ozersky P."/>
            <person name="Wilson R.K."/>
            <person name="Sternberg P.W."/>
            <person name="Gasser R.B."/>
            <person name="Mitreva M."/>
        </authorList>
    </citation>
    <scope>NUCLEOTIDE SEQUENCE [LARGE SCALE GENOMIC DNA]</scope>
    <source>
        <strain evidence="3">HannoverDv2000</strain>
    </source>
</reference>
<sequence>MSSANVAEQLKEVVSPVKSVEYKDVEQLESPRKRKLDEDQAQETVVKKGRISDADQESVPENAAEYEVALETEKQEEVALERNGINGEKAISDESKETEMEQPTVGVALHDDSFEGDRAHGDEASGDEQSAVDVALHDEPSERDKASGDEVLVGDVALHEETPVDKEIQDDTDSEEEAVVSVEADAET</sequence>
<reference evidence="2 3" key="1">
    <citation type="submission" date="2013-11" db="EMBL/GenBank/DDBJ databases">
        <title>Draft genome of the bovine lungworm Dictyocaulus viviparus.</title>
        <authorList>
            <person name="Mitreva M."/>
        </authorList>
    </citation>
    <scope>NUCLEOTIDE SEQUENCE [LARGE SCALE GENOMIC DNA]</scope>
    <source>
        <strain evidence="2 3">HannoverDv2000</strain>
    </source>
</reference>
<dbReference type="AlphaFoldDB" id="A0A0D8XQM1"/>
<gene>
    <name evidence="2" type="ORF">DICVIV_06970</name>
</gene>
<feature type="region of interest" description="Disordered" evidence="1">
    <location>
        <begin position="81"/>
        <end position="188"/>
    </location>
</feature>
<feature type="region of interest" description="Disordered" evidence="1">
    <location>
        <begin position="18"/>
        <end position="62"/>
    </location>
</feature>
<feature type="compositionally biased region" description="Basic and acidic residues" evidence="1">
    <location>
        <begin position="20"/>
        <end position="38"/>
    </location>
</feature>
<feature type="compositionally biased region" description="Basic and acidic residues" evidence="1">
    <location>
        <begin position="135"/>
        <end position="148"/>
    </location>
</feature>
<keyword evidence="3" id="KW-1185">Reference proteome</keyword>
<dbReference type="Proteomes" id="UP000053766">
    <property type="component" value="Unassembled WGS sequence"/>
</dbReference>
<feature type="compositionally biased region" description="Basic and acidic residues" evidence="1">
    <location>
        <begin position="90"/>
        <end position="99"/>
    </location>
</feature>
<feature type="compositionally biased region" description="Acidic residues" evidence="1">
    <location>
        <begin position="170"/>
        <end position="188"/>
    </location>
</feature>
<protein>
    <submittedName>
        <fullName evidence="2">Uncharacterized protein</fullName>
    </submittedName>
</protein>
<dbReference type="EMBL" id="KN716327">
    <property type="protein sequence ID" value="KJH46948.1"/>
    <property type="molecule type" value="Genomic_DNA"/>
</dbReference>
<proteinExistence type="predicted"/>
<name>A0A0D8XQM1_DICVI</name>
<accession>A0A0D8XQM1</accession>
<feature type="compositionally biased region" description="Basic and acidic residues" evidence="1">
    <location>
        <begin position="157"/>
        <end position="169"/>
    </location>
</feature>
<evidence type="ECO:0000313" key="2">
    <source>
        <dbReference type="EMBL" id="KJH46948.1"/>
    </source>
</evidence>
<evidence type="ECO:0000256" key="1">
    <source>
        <dbReference type="SAM" id="MobiDB-lite"/>
    </source>
</evidence>
<organism evidence="2 3">
    <name type="scientific">Dictyocaulus viviparus</name>
    <name type="common">Bovine lungworm</name>
    <dbReference type="NCBI Taxonomy" id="29172"/>
    <lineage>
        <taxon>Eukaryota</taxon>
        <taxon>Metazoa</taxon>
        <taxon>Ecdysozoa</taxon>
        <taxon>Nematoda</taxon>
        <taxon>Chromadorea</taxon>
        <taxon>Rhabditida</taxon>
        <taxon>Rhabditina</taxon>
        <taxon>Rhabditomorpha</taxon>
        <taxon>Strongyloidea</taxon>
        <taxon>Metastrongylidae</taxon>
        <taxon>Dictyocaulus</taxon>
    </lineage>
</organism>
<dbReference type="OrthoDB" id="5871938at2759"/>
<feature type="compositionally biased region" description="Basic and acidic residues" evidence="1">
    <location>
        <begin position="109"/>
        <end position="123"/>
    </location>
</feature>